<dbReference type="GO" id="GO:0009423">
    <property type="term" value="P:chorismate biosynthetic process"/>
    <property type="evidence" value="ECO:0007669"/>
    <property type="project" value="UniProtKB-UniPathway"/>
</dbReference>
<dbReference type="EC" id="1.1.1.25" evidence="2"/>
<comment type="catalytic activity">
    <reaction evidence="6">
        <text>shikimate + NADP(+) = 3-dehydroshikimate + NADPH + H(+)</text>
        <dbReference type="Rhea" id="RHEA:17737"/>
        <dbReference type="ChEBI" id="CHEBI:15378"/>
        <dbReference type="ChEBI" id="CHEBI:16630"/>
        <dbReference type="ChEBI" id="CHEBI:36208"/>
        <dbReference type="ChEBI" id="CHEBI:57783"/>
        <dbReference type="ChEBI" id="CHEBI:58349"/>
        <dbReference type="EC" id="1.1.1.25"/>
    </reaction>
</comment>
<dbReference type="SUPFAM" id="SSF51735">
    <property type="entry name" value="NAD(P)-binding Rossmann-fold domains"/>
    <property type="match status" value="1"/>
</dbReference>
<gene>
    <name evidence="9" type="ORF">GHJ91_21590</name>
</gene>
<dbReference type="GO" id="GO:0050661">
    <property type="term" value="F:NADP binding"/>
    <property type="evidence" value="ECO:0007669"/>
    <property type="project" value="TreeGrafter"/>
</dbReference>
<dbReference type="Gene3D" id="3.40.50.720">
    <property type="entry name" value="NAD(P)-binding Rossmann-like Domain"/>
    <property type="match status" value="1"/>
</dbReference>
<evidence type="ECO:0000256" key="5">
    <source>
        <dbReference type="ARBA" id="ARBA00023141"/>
    </source>
</evidence>
<dbReference type="SUPFAM" id="SSF53223">
    <property type="entry name" value="Aminoacid dehydrogenase-like, N-terminal domain"/>
    <property type="match status" value="1"/>
</dbReference>
<reference evidence="9" key="1">
    <citation type="journal article" date="2013" name="Genome Biol.">
        <title>Comparative genomics of the core and accessory genomes of 48 Sinorhizobium strains comprising five genospecies.</title>
        <authorList>
            <person name="Sugawara M."/>
            <person name="Epstein B."/>
            <person name="Badgley B.D."/>
            <person name="Unno T."/>
            <person name="Xu L."/>
            <person name="Reese J."/>
            <person name="Gyaneshwar P."/>
            <person name="Denny R."/>
            <person name="Mudge J."/>
            <person name="Bharti A.K."/>
            <person name="Farmer A.D."/>
            <person name="May G.D."/>
            <person name="Woodward J.E."/>
            <person name="Medigue C."/>
            <person name="Vallenet D."/>
            <person name="Lajus A."/>
            <person name="Rouy Z."/>
            <person name="Martinez-Vaz B."/>
            <person name="Tiffin P."/>
            <person name="Young N.D."/>
            <person name="Sadowsky M.J."/>
        </authorList>
    </citation>
    <scope>NUCLEOTIDE SEQUENCE</scope>
    <source>
        <strain evidence="9">M1</strain>
    </source>
</reference>
<dbReference type="PANTHER" id="PTHR21089">
    <property type="entry name" value="SHIKIMATE DEHYDROGENASE"/>
    <property type="match status" value="1"/>
</dbReference>
<evidence type="ECO:0000256" key="6">
    <source>
        <dbReference type="ARBA" id="ARBA00049442"/>
    </source>
</evidence>
<keyword evidence="5" id="KW-0028">Amino-acid biosynthesis</keyword>
<dbReference type="GO" id="GO:0009073">
    <property type="term" value="P:aromatic amino acid family biosynthetic process"/>
    <property type="evidence" value="ECO:0007669"/>
    <property type="project" value="UniProtKB-KW"/>
</dbReference>
<dbReference type="GO" id="GO:0019632">
    <property type="term" value="P:shikimate metabolic process"/>
    <property type="evidence" value="ECO:0007669"/>
    <property type="project" value="TreeGrafter"/>
</dbReference>
<evidence type="ECO:0000256" key="4">
    <source>
        <dbReference type="ARBA" id="ARBA00023002"/>
    </source>
</evidence>
<evidence type="ECO:0000259" key="8">
    <source>
        <dbReference type="Pfam" id="PF08501"/>
    </source>
</evidence>
<dbReference type="RefSeq" id="WP_153413366.1">
    <property type="nucleotide sequence ID" value="NZ_CP140924.1"/>
</dbReference>
<dbReference type="PANTHER" id="PTHR21089:SF1">
    <property type="entry name" value="BIFUNCTIONAL 3-DEHYDROQUINATE DEHYDRATASE_SHIKIMATE DEHYDROGENASE, CHLOROPLASTIC"/>
    <property type="match status" value="1"/>
</dbReference>
<comment type="caution">
    <text evidence="9">The sequence shown here is derived from an EMBL/GenBank/DDBJ whole genome shotgun (WGS) entry which is preliminary data.</text>
</comment>
<evidence type="ECO:0000256" key="1">
    <source>
        <dbReference type="ARBA" id="ARBA00004871"/>
    </source>
</evidence>
<protein>
    <recommendedName>
        <fullName evidence="2">shikimate dehydrogenase (NADP(+))</fullName>
        <ecNumber evidence="2">1.1.1.25</ecNumber>
    </recommendedName>
</protein>
<dbReference type="InterPro" id="IPR013708">
    <property type="entry name" value="Shikimate_DH-bd_N"/>
</dbReference>
<dbReference type="UniPathway" id="UPA00053">
    <property type="reaction ID" value="UER00087"/>
</dbReference>
<dbReference type="CDD" id="cd01065">
    <property type="entry name" value="NAD_bind_Shikimate_DH"/>
    <property type="match status" value="1"/>
</dbReference>
<dbReference type="Gene3D" id="3.40.50.10860">
    <property type="entry name" value="Leucine Dehydrogenase, chain A, domain 1"/>
    <property type="match status" value="1"/>
</dbReference>
<dbReference type="GO" id="GO:0004764">
    <property type="term" value="F:shikimate 3-dehydrogenase (NADP+) activity"/>
    <property type="evidence" value="ECO:0007669"/>
    <property type="project" value="UniProtKB-EC"/>
</dbReference>
<dbReference type="InterPro" id="IPR046346">
    <property type="entry name" value="Aminoacid_DH-like_N_sf"/>
</dbReference>
<dbReference type="InterPro" id="IPR036291">
    <property type="entry name" value="NAD(P)-bd_dom_sf"/>
</dbReference>
<dbReference type="InterPro" id="IPR022893">
    <property type="entry name" value="Shikimate_DH_fam"/>
</dbReference>
<accession>A0A6G1WPT5</accession>
<evidence type="ECO:0000256" key="2">
    <source>
        <dbReference type="ARBA" id="ARBA00012962"/>
    </source>
</evidence>
<comment type="pathway">
    <text evidence="1">Metabolic intermediate biosynthesis; chorismate biosynthesis; chorismate from D-erythrose 4-phosphate and phosphoenolpyruvate: step 4/7.</text>
</comment>
<keyword evidence="4" id="KW-0560">Oxidoreductase</keyword>
<dbReference type="EMBL" id="WISB01000123">
    <property type="protein sequence ID" value="MQW71673.1"/>
    <property type="molecule type" value="Genomic_DNA"/>
</dbReference>
<dbReference type="Pfam" id="PF01488">
    <property type="entry name" value="Shikimate_DH"/>
    <property type="match status" value="1"/>
</dbReference>
<organism evidence="9">
    <name type="scientific">Sinorhizobium medicae</name>
    <dbReference type="NCBI Taxonomy" id="110321"/>
    <lineage>
        <taxon>Bacteria</taxon>
        <taxon>Pseudomonadati</taxon>
        <taxon>Pseudomonadota</taxon>
        <taxon>Alphaproteobacteria</taxon>
        <taxon>Hyphomicrobiales</taxon>
        <taxon>Rhizobiaceae</taxon>
        <taxon>Sinorhizobium/Ensifer group</taxon>
        <taxon>Sinorhizobium</taxon>
    </lineage>
</organism>
<feature type="domain" description="Quinate/shikimate 5-dehydrogenase/glutamyl-tRNA reductase" evidence="7">
    <location>
        <begin position="125"/>
        <end position="198"/>
    </location>
</feature>
<evidence type="ECO:0000256" key="3">
    <source>
        <dbReference type="ARBA" id="ARBA00022857"/>
    </source>
</evidence>
<sequence length="268" mass="28576">MDRFISGRTRVVVHLAYPSHHLRTPRYFNAFCMEQNLNAVLVPWQVPPENLKQAFHGLRQVESLAGVIVTIPHKRSVAALCDSLSDTAGFLGVANVARRMPNGAFHGDMFDGAGFVRGLLREGHEIRGRRALLLGAGGAATGIAEAMARGGVASLAIANRSIIKAEELAERLRGAFPGRDFAAVPPDARGFDLIVNGTSLGMRPGDLLPVDPDTLEPGTLVADVVMEPDVTPLLQLATERGCIVHKGVHMITSQVELLAGFLLGEPGA</sequence>
<proteinExistence type="predicted"/>
<feature type="domain" description="Shikimate dehydrogenase substrate binding N-terminal" evidence="8">
    <location>
        <begin position="16"/>
        <end position="96"/>
    </location>
</feature>
<dbReference type="GO" id="GO:0005829">
    <property type="term" value="C:cytosol"/>
    <property type="evidence" value="ECO:0007669"/>
    <property type="project" value="TreeGrafter"/>
</dbReference>
<dbReference type="InterPro" id="IPR006151">
    <property type="entry name" value="Shikm_DH/Glu-tRNA_Rdtase"/>
</dbReference>
<name>A0A6G1WPT5_9HYPH</name>
<evidence type="ECO:0000313" key="9">
    <source>
        <dbReference type="EMBL" id="MQW71673.1"/>
    </source>
</evidence>
<dbReference type="AlphaFoldDB" id="A0A6G1WPT5"/>
<dbReference type="Pfam" id="PF08501">
    <property type="entry name" value="Shikimate_dh_N"/>
    <property type="match status" value="1"/>
</dbReference>
<keyword evidence="3" id="KW-0521">NADP</keyword>
<evidence type="ECO:0000259" key="7">
    <source>
        <dbReference type="Pfam" id="PF01488"/>
    </source>
</evidence>
<keyword evidence="5" id="KW-0057">Aromatic amino acid biosynthesis</keyword>